<comment type="caution">
    <text evidence="2">The sequence shown here is derived from an EMBL/GenBank/DDBJ whole genome shotgun (WGS) entry which is preliminary data.</text>
</comment>
<keyword evidence="1" id="KW-0472">Membrane</keyword>
<dbReference type="VEuPathDB" id="FungiDB:CC1G_15744"/>
<dbReference type="Proteomes" id="UP000001861">
    <property type="component" value="Unassembled WGS sequence"/>
</dbReference>
<dbReference type="GeneID" id="9379948"/>
<accession>D6RQJ1</accession>
<dbReference type="AlphaFoldDB" id="D6RQJ1"/>
<dbReference type="EMBL" id="AACS02000011">
    <property type="protein sequence ID" value="EFI26821.1"/>
    <property type="molecule type" value="Genomic_DNA"/>
</dbReference>
<organism evidence="2 3">
    <name type="scientific">Coprinopsis cinerea (strain Okayama-7 / 130 / ATCC MYA-4618 / FGSC 9003)</name>
    <name type="common">Inky cap fungus</name>
    <name type="synonym">Hormographiella aspergillata</name>
    <dbReference type="NCBI Taxonomy" id="240176"/>
    <lineage>
        <taxon>Eukaryota</taxon>
        <taxon>Fungi</taxon>
        <taxon>Dikarya</taxon>
        <taxon>Basidiomycota</taxon>
        <taxon>Agaricomycotina</taxon>
        <taxon>Agaricomycetes</taxon>
        <taxon>Agaricomycetidae</taxon>
        <taxon>Agaricales</taxon>
        <taxon>Agaricineae</taxon>
        <taxon>Psathyrellaceae</taxon>
        <taxon>Coprinopsis</taxon>
    </lineage>
</organism>
<sequence length="112" mass="12496">MQMVLCTYGLSRFLQTRPEKRKGRLPYILLSFAILALSATSVGISLWLGFRDLYYSAPGVDYVRIRQRLHDVEMGIASMASMYGYVVLGDGLLEKALGSVRENSARKDGTDV</sequence>
<dbReference type="HOGENOM" id="CLU_2145727_0_0_1"/>
<feature type="transmembrane region" description="Helical" evidence="1">
    <location>
        <begin position="27"/>
        <end position="50"/>
    </location>
</feature>
<gene>
    <name evidence="2" type="ORF">CC1G_15744</name>
</gene>
<evidence type="ECO:0000313" key="2">
    <source>
        <dbReference type="EMBL" id="EFI26821.1"/>
    </source>
</evidence>
<name>D6RQJ1_COPC7</name>
<keyword evidence="3" id="KW-1185">Reference proteome</keyword>
<keyword evidence="1" id="KW-0812">Transmembrane</keyword>
<proteinExistence type="predicted"/>
<evidence type="ECO:0000256" key="1">
    <source>
        <dbReference type="SAM" id="Phobius"/>
    </source>
</evidence>
<evidence type="ECO:0000313" key="3">
    <source>
        <dbReference type="Proteomes" id="UP000001861"/>
    </source>
</evidence>
<dbReference type="RefSeq" id="XP_002910315.1">
    <property type="nucleotide sequence ID" value="XM_002910269.1"/>
</dbReference>
<keyword evidence="1" id="KW-1133">Transmembrane helix</keyword>
<dbReference type="InParanoid" id="D6RQJ1"/>
<reference evidence="2 3" key="1">
    <citation type="journal article" date="2010" name="Proc. Natl. Acad. Sci. U.S.A.">
        <title>Insights into evolution of multicellular fungi from the assembled chromosomes of the mushroom Coprinopsis cinerea (Coprinus cinereus).</title>
        <authorList>
            <person name="Stajich J.E."/>
            <person name="Wilke S.K."/>
            <person name="Ahren D."/>
            <person name="Au C.H."/>
            <person name="Birren B.W."/>
            <person name="Borodovsky M."/>
            <person name="Burns C."/>
            <person name="Canback B."/>
            <person name="Casselton L.A."/>
            <person name="Cheng C.K."/>
            <person name="Deng J."/>
            <person name="Dietrich F.S."/>
            <person name="Fargo D.C."/>
            <person name="Farman M.L."/>
            <person name="Gathman A.C."/>
            <person name="Goldberg J."/>
            <person name="Guigo R."/>
            <person name="Hoegger P.J."/>
            <person name="Hooker J.B."/>
            <person name="Huggins A."/>
            <person name="James T.Y."/>
            <person name="Kamada T."/>
            <person name="Kilaru S."/>
            <person name="Kodira C."/>
            <person name="Kues U."/>
            <person name="Kupfer D."/>
            <person name="Kwan H.S."/>
            <person name="Lomsadze A."/>
            <person name="Li W."/>
            <person name="Lilly W.W."/>
            <person name="Ma L.J."/>
            <person name="Mackey A.J."/>
            <person name="Manning G."/>
            <person name="Martin F."/>
            <person name="Muraguchi H."/>
            <person name="Natvig D.O."/>
            <person name="Palmerini H."/>
            <person name="Ramesh M.A."/>
            <person name="Rehmeyer C.J."/>
            <person name="Roe B.A."/>
            <person name="Shenoy N."/>
            <person name="Stanke M."/>
            <person name="Ter-Hovhannisyan V."/>
            <person name="Tunlid A."/>
            <person name="Velagapudi R."/>
            <person name="Vision T.J."/>
            <person name="Zeng Q."/>
            <person name="Zolan M.E."/>
            <person name="Pukkila P.J."/>
        </authorList>
    </citation>
    <scope>NUCLEOTIDE SEQUENCE [LARGE SCALE GENOMIC DNA]</scope>
    <source>
        <strain evidence="3">Okayama-7 / 130 / ATCC MYA-4618 / FGSC 9003</strain>
    </source>
</reference>
<dbReference type="KEGG" id="cci:CC1G_15744"/>
<protein>
    <submittedName>
        <fullName evidence="2">Uncharacterized protein</fullName>
    </submittedName>
</protein>